<keyword evidence="2" id="KW-1185">Reference proteome</keyword>
<dbReference type="OrthoDB" id="10254877at2759"/>
<dbReference type="InterPro" id="IPR037069">
    <property type="entry name" value="AcylCoA_DH/ox_N_sf"/>
</dbReference>
<dbReference type="Gene3D" id="1.10.540.10">
    <property type="entry name" value="Acyl-CoA dehydrogenase/oxidase, N-terminal domain"/>
    <property type="match status" value="1"/>
</dbReference>
<dbReference type="EMBL" id="CAJVOS010000006">
    <property type="protein sequence ID" value="CAG7941242.1"/>
    <property type="molecule type" value="Genomic_DNA"/>
</dbReference>
<gene>
    <name evidence="1" type="ORF">POLS_LOCUS189</name>
</gene>
<dbReference type="GO" id="GO:0050660">
    <property type="term" value="F:flavin adenine dinucleotide binding"/>
    <property type="evidence" value="ECO:0007669"/>
    <property type="project" value="InterPro"/>
</dbReference>
<protein>
    <submittedName>
        <fullName evidence="1">Uncharacterized protein</fullName>
    </submittedName>
</protein>
<organism evidence="1 2">
    <name type="scientific">Penicillium olsonii</name>
    <dbReference type="NCBI Taxonomy" id="99116"/>
    <lineage>
        <taxon>Eukaryota</taxon>
        <taxon>Fungi</taxon>
        <taxon>Dikarya</taxon>
        <taxon>Ascomycota</taxon>
        <taxon>Pezizomycotina</taxon>
        <taxon>Eurotiomycetes</taxon>
        <taxon>Eurotiomycetidae</taxon>
        <taxon>Eurotiales</taxon>
        <taxon>Aspergillaceae</taxon>
        <taxon>Penicillium</taxon>
    </lineage>
</organism>
<dbReference type="SUPFAM" id="SSF56645">
    <property type="entry name" value="Acyl-CoA dehydrogenase NM domain-like"/>
    <property type="match status" value="1"/>
</dbReference>
<reference evidence="1" key="1">
    <citation type="submission" date="2021-07" db="EMBL/GenBank/DDBJ databases">
        <authorList>
            <person name="Branca A.L. A."/>
        </authorList>
    </citation>
    <scope>NUCLEOTIDE SEQUENCE</scope>
</reference>
<comment type="caution">
    <text evidence="1">The sequence shown here is derived from an EMBL/GenBank/DDBJ whole genome shotgun (WGS) entry which is preliminary data.</text>
</comment>
<evidence type="ECO:0000313" key="1">
    <source>
        <dbReference type="EMBL" id="CAG7941242.1"/>
    </source>
</evidence>
<dbReference type="Proteomes" id="UP001153618">
    <property type="component" value="Unassembled WGS sequence"/>
</dbReference>
<dbReference type="InterPro" id="IPR046373">
    <property type="entry name" value="Acyl-CoA_Oxase/DH_mid-dom_sf"/>
</dbReference>
<dbReference type="Gene3D" id="2.40.110.10">
    <property type="entry name" value="Butyryl-CoA Dehydrogenase, subunit A, domain 2"/>
    <property type="match status" value="1"/>
</dbReference>
<dbReference type="GO" id="GO:0016627">
    <property type="term" value="F:oxidoreductase activity, acting on the CH-CH group of donors"/>
    <property type="evidence" value="ECO:0007669"/>
    <property type="project" value="InterPro"/>
</dbReference>
<sequence length="140" mass="15486">MIPFVSEWEKAGILPSSLYEQCATAGLLMPMGAGSKIPQDWASKYPIIGGVPFEKWDGFHDFIVHDEVTRVGVTDEVLSGQKRISLAVTEPDAGSDVRRILTEAVLNGDKSHYIISGHKKACAKFHPNGRREQSKEETKF</sequence>
<proteinExistence type="predicted"/>
<name>A0A9W4MIW9_PENOL</name>
<accession>A0A9W4MIW9</accession>
<dbReference type="AlphaFoldDB" id="A0A9W4MIW9"/>
<dbReference type="InterPro" id="IPR009100">
    <property type="entry name" value="AcylCoA_DH/oxidase_NM_dom_sf"/>
</dbReference>
<evidence type="ECO:0000313" key="2">
    <source>
        <dbReference type="Proteomes" id="UP001153618"/>
    </source>
</evidence>